<evidence type="ECO:0000256" key="1">
    <source>
        <dbReference type="SAM" id="MobiDB-lite"/>
    </source>
</evidence>
<dbReference type="OrthoDB" id="2365082at2"/>
<proteinExistence type="predicted"/>
<protein>
    <recommendedName>
        <fullName evidence="4">Bacteriophage T4 Gp32 single-stranded DNA-binding domain-containing protein</fullName>
    </recommendedName>
</protein>
<dbReference type="EMBL" id="BJUN01000001">
    <property type="protein sequence ID" value="GEK57141.1"/>
    <property type="molecule type" value="Genomic_DNA"/>
</dbReference>
<keyword evidence="3" id="KW-1185">Reference proteome</keyword>
<dbReference type="RefSeq" id="WP_094907768.1">
    <property type="nucleotide sequence ID" value="NZ_BJUN01000001.1"/>
</dbReference>
<sequence length="267" mass="29849">MSVILGRGDEAKKAIEGNGGGGGLDFKKAFIKLKAGQSRKVRILSPNDYVAYKAHSHYSKGIYTQPCIASTGERCLLCEAQKYDKETDKDGNSVWGAMYAKKRVMFAFVDLEEGAEDEDGNPEGMLRVFDATKSQADAIISTIDEYADDLDEVAFTFKRTGEKTDTSYSLNPIMPKKMKEVQPTFDKFDEEEVSDKIFEQALQPRTTEEQAKELQKAGFPVKSFLNYEVTEEDSSDEEPEGEQEEGEDEGEAIDTTEDENEDPTNNF</sequence>
<reference evidence="2 3" key="1">
    <citation type="submission" date="2019-07" db="EMBL/GenBank/DDBJ databases">
        <title>Whole genome shotgun sequence of Marinococcus halophilus NBRC 102359.</title>
        <authorList>
            <person name="Hosoyama A."/>
            <person name="Uohara A."/>
            <person name="Ohji S."/>
            <person name="Ichikawa N."/>
        </authorList>
    </citation>
    <scope>NUCLEOTIDE SEQUENCE [LARGE SCALE GENOMIC DNA]</scope>
    <source>
        <strain evidence="2 3">NBRC 102359</strain>
    </source>
</reference>
<comment type="caution">
    <text evidence="2">The sequence shown here is derived from an EMBL/GenBank/DDBJ whole genome shotgun (WGS) entry which is preliminary data.</text>
</comment>
<evidence type="ECO:0000313" key="2">
    <source>
        <dbReference type="EMBL" id="GEK57141.1"/>
    </source>
</evidence>
<name>A0A510Y2R8_MARHA</name>
<evidence type="ECO:0008006" key="4">
    <source>
        <dbReference type="Google" id="ProtNLM"/>
    </source>
</evidence>
<dbReference type="AlphaFoldDB" id="A0A510Y2R8"/>
<accession>A0A510Y2R8</accession>
<organism evidence="2 3">
    <name type="scientific">Marinococcus halophilus</name>
    <dbReference type="NCBI Taxonomy" id="1371"/>
    <lineage>
        <taxon>Bacteria</taxon>
        <taxon>Bacillati</taxon>
        <taxon>Bacillota</taxon>
        <taxon>Bacilli</taxon>
        <taxon>Bacillales</taxon>
        <taxon>Bacillaceae</taxon>
        <taxon>Marinococcus</taxon>
    </lineage>
</organism>
<feature type="compositionally biased region" description="Acidic residues" evidence="1">
    <location>
        <begin position="229"/>
        <end position="267"/>
    </location>
</feature>
<evidence type="ECO:0000313" key="3">
    <source>
        <dbReference type="Proteomes" id="UP000321051"/>
    </source>
</evidence>
<gene>
    <name evidence="2" type="ORF">MHA01_00460</name>
</gene>
<feature type="region of interest" description="Disordered" evidence="1">
    <location>
        <begin position="222"/>
        <end position="267"/>
    </location>
</feature>
<dbReference type="Proteomes" id="UP000321051">
    <property type="component" value="Unassembled WGS sequence"/>
</dbReference>